<dbReference type="Proteomes" id="UP000586042">
    <property type="component" value="Unassembled WGS sequence"/>
</dbReference>
<keyword evidence="1" id="KW-0472">Membrane</keyword>
<evidence type="ECO:0000313" key="2">
    <source>
        <dbReference type="EMBL" id="NUW31264.1"/>
    </source>
</evidence>
<protein>
    <submittedName>
        <fullName evidence="2">Uncharacterized protein</fullName>
    </submittedName>
</protein>
<dbReference type="AlphaFoldDB" id="A0A7Y6M2K7"/>
<keyword evidence="3" id="KW-1185">Reference proteome</keyword>
<dbReference type="RefSeq" id="WP_175588742.1">
    <property type="nucleotide sequence ID" value="NZ_JABWGN010000003.1"/>
</dbReference>
<feature type="transmembrane region" description="Helical" evidence="1">
    <location>
        <begin position="173"/>
        <end position="193"/>
    </location>
</feature>
<comment type="caution">
    <text evidence="2">The sequence shown here is derived from an EMBL/GenBank/DDBJ whole genome shotgun (WGS) entry which is preliminary data.</text>
</comment>
<name>A0A7Y6M2K7_9ACTN</name>
<dbReference type="EMBL" id="JABWGN010000003">
    <property type="protein sequence ID" value="NUW31264.1"/>
    <property type="molecule type" value="Genomic_DNA"/>
</dbReference>
<keyword evidence="1" id="KW-1133">Transmembrane helix</keyword>
<organism evidence="2 3">
    <name type="scientific">Nonomuraea montanisoli</name>
    <dbReference type="NCBI Taxonomy" id="2741721"/>
    <lineage>
        <taxon>Bacteria</taxon>
        <taxon>Bacillati</taxon>
        <taxon>Actinomycetota</taxon>
        <taxon>Actinomycetes</taxon>
        <taxon>Streptosporangiales</taxon>
        <taxon>Streptosporangiaceae</taxon>
        <taxon>Nonomuraea</taxon>
    </lineage>
</organism>
<proteinExistence type="predicted"/>
<accession>A0A7Y6M2K7</accession>
<gene>
    <name evidence="2" type="ORF">HTZ77_07490</name>
</gene>
<keyword evidence="1" id="KW-0812">Transmembrane</keyword>
<evidence type="ECO:0000256" key="1">
    <source>
        <dbReference type="SAM" id="Phobius"/>
    </source>
</evidence>
<sequence length="198" mass="21214">MINLLTENFFLAPLDPVPLFIDAAEELERSRRLNPKVEEAASLLGGRFGELAEKDLSDLILPTLWASTRNLPICPPPRPSWPPAQPSATAIDGLLRGGYVPDETGMDLLAAAESLLATAFSVESLQRLSNEVAAWSRSRDDNGLRLERLRQETFELQEGVVKVNPERGGGACVGAAVVVGAVFAAGFAAGYAMGKRAK</sequence>
<evidence type="ECO:0000313" key="3">
    <source>
        <dbReference type="Proteomes" id="UP000586042"/>
    </source>
</evidence>
<reference evidence="2 3" key="1">
    <citation type="submission" date="2020-06" db="EMBL/GenBank/DDBJ databases">
        <title>Nonomuraea sp. SMC257, a novel actinomycete isolated from soil.</title>
        <authorList>
            <person name="Chanama M."/>
        </authorList>
    </citation>
    <scope>NUCLEOTIDE SEQUENCE [LARGE SCALE GENOMIC DNA]</scope>
    <source>
        <strain evidence="2 3">SMC257</strain>
    </source>
</reference>